<evidence type="ECO:0008006" key="4">
    <source>
        <dbReference type="Google" id="ProtNLM"/>
    </source>
</evidence>
<keyword evidence="1" id="KW-0732">Signal</keyword>
<organism evidence="2 3">
    <name type="scientific">Enterococcus raffinosus</name>
    <dbReference type="NCBI Taxonomy" id="71452"/>
    <lineage>
        <taxon>Bacteria</taxon>
        <taxon>Bacillati</taxon>
        <taxon>Bacillota</taxon>
        <taxon>Bacilli</taxon>
        <taxon>Lactobacillales</taxon>
        <taxon>Enterococcaceae</taxon>
        <taxon>Enterococcus</taxon>
    </lineage>
</organism>
<sequence length="816" mass="88667">MIGKLKFMPIILTFAMLFILNAGNVSAAQLQPLRPDNQYNLLGAHYTGAGVYQASGTTPTLTAKYTSASPSDPWRGGTFNINWSDRVRLGVGSGQLVTSPVYGFAFVAHVNLPQEVTADQVLAGMDFSTANLTIGDTPFKLKSDNFEKIGDHTLRLTLRSWNASNLLGGIYSLLTSGKFSLDNLYVNFNVNVNVAKMTADGNSLDTSPNKVLTAGMFPPAKTKKSTISVDFYGADQLVEGSGFGGFSPTGRLYANLNSDGSFVTSNRSTATYASWNSYISPWDNQKEYNTNTDNSEVVSGGNANLPGSVGQRMLTPKLALGTYQDIDAANPTRFDRVVNFFTKENVTKGASLSHTPHQTNGLNTTTSVIYSGTDADNTPLSPVTLLVDDAHQDNATIKVTNMTNNVSSTGQVYGTVIPANTNYPVDFQWTAPYLKTGQIRYRILDTSGNPVKGFEDQPLLSIKNTKDYSSAHQETAKVPQLPEGQYFYDFKIIDDYDPDNAQWNYSNPSTRLNTPILTVTDIPQIEGSATLKNTATGEIGSSITGYSGNQIQEKIDYTFKTAGGKPLSNQRVTIGIPTNTTYNTDSVSVTLNGNKLNNVKPSQTNNTITVPINHNLTKADQLEITFSYTINQISNTVINTIPAKFDADVVFDAGLGTTVPISPIVSPSQTINVPKEELTLVSVPSDLNFGNTIVKPYIPVDVPYLNQNFAFDVRDTRSSQDNWQISASLSKVFQTSDGQILPKAEVLFDNGKTKMPIQKDSTTPIYSYTGTEKGDIKVDLTKQAKIYLHLEPDASIQTGKTYSGEVDWQLTNGPSN</sequence>
<dbReference type="EMBL" id="JARPXL010000010">
    <property type="protein sequence ID" value="MDT2544961.1"/>
    <property type="molecule type" value="Genomic_DNA"/>
</dbReference>
<feature type="signal peptide" evidence="1">
    <location>
        <begin position="1"/>
        <end position="27"/>
    </location>
</feature>
<proteinExistence type="predicted"/>
<gene>
    <name evidence="2" type="ORF">P7D69_11470</name>
</gene>
<evidence type="ECO:0000313" key="2">
    <source>
        <dbReference type="EMBL" id="MDT2544961.1"/>
    </source>
</evidence>
<reference evidence="2" key="1">
    <citation type="submission" date="2023-03" db="EMBL/GenBank/DDBJ databases">
        <authorList>
            <person name="Shen W."/>
            <person name="Cai J."/>
        </authorList>
    </citation>
    <scope>NUCLEOTIDE SEQUENCE</scope>
    <source>
        <strain evidence="2">Y15</strain>
    </source>
</reference>
<comment type="caution">
    <text evidence="2">The sequence shown here is derived from an EMBL/GenBank/DDBJ whole genome shotgun (WGS) entry which is preliminary data.</text>
</comment>
<evidence type="ECO:0000256" key="1">
    <source>
        <dbReference type="SAM" id="SignalP"/>
    </source>
</evidence>
<name>A0AAW8TAY4_9ENTE</name>
<accession>A0AAW8TAY4</accession>
<dbReference type="Proteomes" id="UP001254770">
    <property type="component" value="Unassembled WGS sequence"/>
</dbReference>
<dbReference type="AlphaFoldDB" id="A0AAW8TAY4"/>
<feature type="chain" id="PRO_5043745844" description="WxL domain-containing protein" evidence="1">
    <location>
        <begin position="28"/>
        <end position="816"/>
    </location>
</feature>
<evidence type="ECO:0000313" key="3">
    <source>
        <dbReference type="Proteomes" id="UP001254770"/>
    </source>
</evidence>
<dbReference type="RefSeq" id="WP_222226121.1">
    <property type="nucleotide sequence ID" value="NZ_CP081846.1"/>
</dbReference>
<protein>
    <recommendedName>
        <fullName evidence="4">WxL domain-containing protein</fullName>
    </recommendedName>
</protein>